<sequence>MQLTTNQQRVLTLLQQTGSPLSAYALLDRLRGQGLTAPTQIYRALERLEERGLVHRLETLNAYVSCTYPSGCQRHLKAFAICDDCGHVNEFTDSNLDSCLNRWMKSNAFSLHDSTIELHGRCASCSALGLDGG</sequence>
<reference evidence="8 9" key="1">
    <citation type="submission" date="2018-06" db="EMBL/GenBank/DDBJ databases">
        <title>Azoarcus communis strain SWub3 genome.</title>
        <authorList>
            <person name="Zorraquino Salvo V."/>
            <person name="Toubiana D."/>
            <person name="Blumwald E."/>
        </authorList>
    </citation>
    <scope>NUCLEOTIDE SEQUENCE [LARGE SCALE GENOMIC DNA]</scope>
    <source>
        <strain evidence="8 9">SWub3</strain>
    </source>
</reference>
<dbReference type="PANTHER" id="PTHR33202:SF6">
    <property type="entry name" value="ZINC UPTAKE REGULATION PROTEIN"/>
    <property type="match status" value="1"/>
</dbReference>
<dbReference type="Gene3D" id="1.10.10.10">
    <property type="entry name" value="Winged helix-like DNA-binding domain superfamily/Winged helix DNA-binding domain"/>
    <property type="match status" value="1"/>
</dbReference>
<proteinExistence type="inferred from homology"/>
<dbReference type="GO" id="GO:0045892">
    <property type="term" value="P:negative regulation of DNA-templated transcription"/>
    <property type="evidence" value="ECO:0007669"/>
    <property type="project" value="TreeGrafter"/>
</dbReference>
<comment type="similarity">
    <text evidence="1">Belongs to the Fur family.</text>
</comment>
<dbReference type="InterPro" id="IPR043135">
    <property type="entry name" value="Fur_C"/>
</dbReference>
<dbReference type="InterPro" id="IPR036390">
    <property type="entry name" value="WH_DNA-bd_sf"/>
</dbReference>
<keyword evidence="9" id="KW-1185">Reference proteome</keyword>
<dbReference type="SUPFAM" id="SSF46785">
    <property type="entry name" value="Winged helix' DNA-binding domain"/>
    <property type="match status" value="1"/>
</dbReference>
<evidence type="ECO:0000256" key="4">
    <source>
        <dbReference type="ARBA" id="ARBA00023015"/>
    </source>
</evidence>
<evidence type="ECO:0000256" key="1">
    <source>
        <dbReference type="ARBA" id="ARBA00007957"/>
    </source>
</evidence>
<protein>
    <submittedName>
        <fullName evidence="8">Transcriptional repressor</fullName>
    </submittedName>
</protein>
<evidence type="ECO:0000256" key="2">
    <source>
        <dbReference type="ARBA" id="ARBA00022491"/>
    </source>
</evidence>
<name>A0A323UNZ5_9RHOO</name>
<keyword evidence="7" id="KW-0479">Metal-binding</keyword>
<dbReference type="OrthoDB" id="9801127at2"/>
<keyword evidence="3 7" id="KW-0862">Zinc</keyword>
<dbReference type="AlphaFoldDB" id="A0A323UNZ5"/>
<dbReference type="GO" id="GO:0003700">
    <property type="term" value="F:DNA-binding transcription factor activity"/>
    <property type="evidence" value="ECO:0007669"/>
    <property type="project" value="InterPro"/>
</dbReference>
<dbReference type="Gene3D" id="3.30.1490.190">
    <property type="match status" value="1"/>
</dbReference>
<feature type="binding site" evidence="7">
    <location>
        <position position="82"/>
    </location>
    <ligand>
        <name>Zn(2+)</name>
        <dbReference type="ChEBI" id="CHEBI:29105"/>
    </ligand>
</feature>
<dbReference type="InterPro" id="IPR036388">
    <property type="entry name" value="WH-like_DNA-bd_sf"/>
</dbReference>
<comment type="caution">
    <text evidence="8">The sequence shown here is derived from an EMBL/GenBank/DDBJ whole genome shotgun (WGS) entry which is preliminary data.</text>
</comment>
<keyword evidence="2" id="KW-0678">Repressor</keyword>
<dbReference type="GO" id="GO:1900376">
    <property type="term" value="P:regulation of secondary metabolite biosynthetic process"/>
    <property type="evidence" value="ECO:0007669"/>
    <property type="project" value="TreeGrafter"/>
</dbReference>
<dbReference type="RefSeq" id="WP_110530083.1">
    <property type="nucleotide sequence ID" value="NZ_QKOE01000034.1"/>
</dbReference>
<keyword evidence="5" id="KW-0238">DNA-binding</keyword>
<keyword evidence="4" id="KW-0805">Transcription regulation</keyword>
<dbReference type="EMBL" id="QKOE01000034">
    <property type="protein sequence ID" value="PZA14385.1"/>
    <property type="molecule type" value="Genomic_DNA"/>
</dbReference>
<evidence type="ECO:0000313" key="8">
    <source>
        <dbReference type="EMBL" id="PZA14385.1"/>
    </source>
</evidence>
<evidence type="ECO:0000256" key="3">
    <source>
        <dbReference type="ARBA" id="ARBA00022833"/>
    </source>
</evidence>
<dbReference type="Pfam" id="PF01475">
    <property type="entry name" value="FUR"/>
    <property type="match status" value="1"/>
</dbReference>
<dbReference type="GO" id="GO:0005829">
    <property type="term" value="C:cytosol"/>
    <property type="evidence" value="ECO:0007669"/>
    <property type="project" value="TreeGrafter"/>
</dbReference>
<dbReference type="PANTHER" id="PTHR33202">
    <property type="entry name" value="ZINC UPTAKE REGULATION PROTEIN"/>
    <property type="match status" value="1"/>
</dbReference>
<evidence type="ECO:0000256" key="7">
    <source>
        <dbReference type="PIRSR" id="PIRSR602481-1"/>
    </source>
</evidence>
<dbReference type="InterPro" id="IPR002481">
    <property type="entry name" value="FUR"/>
</dbReference>
<gene>
    <name evidence="8" type="ORF">DNK49_22080</name>
</gene>
<dbReference type="GO" id="GO:0000976">
    <property type="term" value="F:transcription cis-regulatory region binding"/>
    <property type="evidence" value="ECO:0007669"/>
    <property type="project" value="TreeGrafter"/>
</dbReference>
<feature type="binding site" evidence="7">
    <location>
        <position position="125"/>
    </location>
    <ligand>
        <name>Zn(2+)</name>
        <dbReference type="ChEBI" id="CHEBI:29105"/>
    </ligand>
</feature>
<accession>A0A323UNZ5</accession>
<evidence type="ECO:0000256" key="6">
    <source>
        <dbReference type="ARBA" id="ARBA00023163"/>
    </source>
</evidence>
<feature type="binding site" evidence="7">
    <location>
        <position position="122"/>
    </location>
    <ligand>
        <name>Zn(2+)</name>
        <dbReference type="ChEBI" id="CHEBI:29105"/>
    </ligand>
</feature>
<organism evidence="8 9">
    <name type="scientific">Parazoarcus communis SWub3 = DSM 12120</name>
    <dbReference type="NCBI Taxonomy" id="1121029"/>
    <lineage>
        <taxon>Bacteria</taxon>
        <taxon>Pseudomonadati</taxon>
        <taxon>Pseudomonadota</taxon>
        <taxon>Betaproteobacteria</taxon>
        <taxon>Rhodocyclales</taxon>
        <taxon>Zoogloeaceae</taxon>
        <taxon>Parazoarcus</taxon>
    </lineage>
</organism>
<comment type="cofactor">
    <cofactor evidence="7">
        <name>Zn(2+)</name>
        <dbReference type="ChEBI" id="CHEBI:29105"/>
    </cofactor>
    <text evidence="7">Binds 1 zinc ion per subunit.</text>
</comment>
<evidence type="ECO:0000313" key="9">
    <source>
        <dbReference type="Proteomes" id="UP000248259"/>
    </source>
</evidence>
<evidence type="ECO:0000256" key="5">
    <source>
        <dbReference type="ARBA" id="ARBA00023125"/>
    </source>
</evidence>
<dbReference type="Proteomes" id="UP000248259">
    <property type="component" value="Unassembled WGS sequence"/>
</dbReference>
<dbReference type="GO" id="GO:0008270">
    <property type="term" value="F:zinc ion binding"/>
    <property type="evidence" value="ECO:0007669"/>
    <property type="project" value="TreeGrafter"/>
</dbReference>
<keyword evidence="6" id="KW-0804">Transcription</keyword>
<feature type="binding site" evidence="7">
    <location>
        <position position="85"/>
    </location>
    <ligand>
        <name>Zn(2+)</name>
        <dbReference type="ChEBI" id="CHEBI:29105"/>
    </ligand>
</feature>